<evidence type="ECO:0000259" key="8">
    <source>
        <dbReference type="Pfam" id="PF18129"/>
    </source>
</evidence>
<dbReference type="CDD" id="cd18673">
    <property type="entry name" value="PIN_XRN1-2-like"/>
    <property type="match status" value="1"/>
</dbReference>
<dbReference type="InterPro" id="IPR047007">
    <property type="entry name" value="XRN1_D1_sf"/>
</dbReference>
<dbReference type="Gene3D" id="3.40.50.12390">
    <property type="match status" value="2"/>
</dbReference>
<dbReference type="Pfam" id="PF17846">
    <property type="entry name" value="XRN_M"/>
    <property type="match status" value="2"/>
</dbReference>
<keyword evidence="2" id="KW-0378">Hydrolase</keyword>
<dbReference type="Pfam" id="PF18334">
    <property type="entry name" value="XRN1_D2_D3"/>
    <property type="match status" value="1"/>
</dbReference>
<evidence type="ECO:0000313" key="12">
    <source>
        <dbReference type="Proteomes" id="UP001642464"/>
    </source>
</evidence>
<dbReference type="InterPro" id="IPR041385">
    <property type="entry name" value="SH3_12"/>
</dbReference>
<evidence type="ECO:0000259" key="10">
    <source>
        <dbReference type="Pfam" id="PF18334"/>
    </source>
</evidence>
<evidence type="ECO:0000256" key="3">
    <source>
        <dbReference type="ARBA" id="ARBA00022839"/>
    </source>
</evidence>
<dbReference type="PANTHER" id="PTHR12341">
    <property type="entry name" value="5'-&gt;3' EXORIBONUCLEASE"/>
    <property type="match status" value="1"/>
</dbReference>
<dbReference type="Proteomes" id="UP001642464">
    <property type="component" value="Unassembled WGS sequence"/>
</dbReference>
<protein>
    <submittedName>
        <fullName evidence="11">5'-3' exoribonuclease 1 (MXRN1) (Protein Dhm2) (Strand-exchange protein 1 homolog)</fullName>
    </submittedName>
</protein>
<dbReference type="PANTHER" id="PTHR12341:SF7">
    <property type="entry name" value="5'-3' EXORIBONUCLEASE 1"/>
    <property type="match status" value="1"/>
</dbReference>
<evidence type="ECO:0000256" key="4">
    <source>
        <dbReference type="ARBA" id="ARBA00038299"/>
    </source>
</evidence>
<dbReference type="InterPro" id="IPR004859">
    <property type="entry name" value="Xrn1_N"/>
</dbReference>
<dbReference type="Gene3D" id="2.30.30.750">
    <property type="match status" value="1"/>
</dbReference>
<dbReference type="Pfam" id="PF03159">
    <property type="entry name" value="XRN_N"/>
    <property type="match status" value="1"/>
</dbReference>
<proteinExistence type="inferred from homology"/>
<dbReference type="Gene3D" id="1.25.40.1050">
    <property type="match status" value="1"/>
</dbReference>
<keyword evidence="3" id="KW-0269">Exonuclease</keyword>
<keyword evidence="1" id="KW-0540">Nuclease</keyword>
<feature type="domain" description="Exoribonuclease Xrn1 D2/D3" evidence="10">
    <location>
        <begin position="855"/>
        <end position="1048"/>
    </location>
</feature>
<dbReference type="InterPro" id="IPR041412">
    <property type="entry name" value="Xrn1_helical"/>
</dbReference>
<feature type="compositionally biased region" description="Polar residues" evidence="5">
    <location>
        <begin position="1150"/>
        <end position="1161"/>
    </location>
</feature>
<dbReference type="Pfam" id="PF18332">
    <property type="entry name" value="XRN1_D1"/>
    <property type="match status" value="1"/>
</dbReference>
<dbReference type="EMBL" id="CAXAMM010000825">
    <property type="protein sequence ID" value="CAK8989170.1"/>
    <property type="molecule type" value="Genomic_DNA"/>
</dbReference>
<dbReference type="InterPro" id="IPR027073">
    <property type="entry name" value="5_3_exoribonuclease"/>
</dbReference>
<comment type="similarity">
    <text evidence="4">Belongs to the 5'-3' exonuclease family.</text>
</comment>
<evidence type="ECO:0000259" key="9">
    <source>
        <dbReference type="Pfam" id="PF18332"/>
    </source>
</evidence>
<accession>A0ABP0HG34</accession>
<feature type="region of interest" description="Disordered" evidence="5">
    <location>
        <begin position="1197"/>
        <end position="1246"/>
    </location>
</feature>
<feature type="region of interest" description="Disordered" evidence="5">
    <location>
        <begin position="1149"/>
        <end position="1182"/>
    </location>
</feature>
<feature type="domain" description="Xrn1 N-terminal" evidence="6">
    <location>
        <begin position="1"/>
        <end position="225"/>
    </location>
</feature>
<evidence type="ECO:0000256" key="2">
    <source>
        <dbReference type="ARBA" id="ARBA00022801"/>
    </source>
</evidence>
<comment type="caution">
    <text evidence="11">The sequence shown here is derived from an EMBL/GenBank/DDBJ whole genome shotgun (WGS) entry which is preliminary data.</text>
</comment>
<evidence type="ECO:0000313" key="11">
    <source>
        <dbReference type="EMBL" id="CAK8989170.1"/>
    </source>
</evidence>
<feature type="compositionally biased region" description="Polar residues" evidence="5">
    <location>
        <begin position="1231"/>
        <end position="1242"/>
    </location>
</feature>
<feature type="domain" description="5'-3' exoribonuclease 1 D1" evidence="9">
    <location>
        <begin position="630"/>
        <end position="727"/>
    </location>
</feature>
<dbReference type="Gene3D" id="2.170.260.40">
    <property type="match status" value="1"/>
</dbReference>
<feature type="domain" description="Xrn1 helical" evidence="7">
    <location>
        <begin position="399"/>
        <end position="571"/>
    </location>
</feature>
<gene>
    <name evidence="11" type="ORF">SCF082_LOCUS1699</name>
</gene>
<dbReference type="InterPro" id="IPR041106">
    <property type="entry name" value="XRN1_D2_D3"/>
</dbReference>
<evidence type="ECO:0000256" key="1">
    <source>
        <dbReference type="ARBA" id="ARBA00022722"/>
    </source>
</evidence>
<name>A0ABP0HG34_9DINO</name>
<organism evidence="11 12">
    <name type="scientific">Durusdinium trenchii</name>
    <dbReference type="NCBI Taxonomy" id="1381693"/>
    <lineage>
        <taxon>Eukaryota</taxon>
        <taxon>Sar</taxon>
        <taxon>Alveolata</taxon>
        <taxon>Dinophyceae</taxon>
        <taxon>Suessiales</taxon>
        <taxon>Symbiodiniaceae</taxon>
        <taxon>Durusdinium</taxon>
    </lineage>
</organism>
<feature type="domain" description="5'-3' exoribonuclease 1 SH3-like" evidence="8">
    <location>
        <begin position="1078"/>
        <end position="1143"/>
    </location>
</feature>
<dbReference type="InterPro" id="IPR047008">
    <property type="entry name" value="XRN1_SH3_sf"/>
</dbReference>
<feature type="domain" description="Xrn1 helical" evidence="7">
    <location>
        <begin position="273"/>
        <end position="353"/>
    </location>
</feature>
<evidence type="ECO:0000259" key="7">
    <source>
        <dbReference type="Pfam" id="PF17846"/>
    </source>
</evidence>
<sequence>MGIPRFYRWLSERYPLINENITAEQIPDFDNLYLDMNGIIHNCSHNNTGGLCQKEESDVFVEAFSYICRLVQIIRPKKILYMAVDGCAPRAKMNQQRSRRFRAANDAREAKDLALQMGEDISGPHFDSNCITPGTEFMAKLTEHLRFFICKKIQEDPAWQSFTVVLSGPETAGEGEHKIMDYIRKAKAQPDHDPNTRHCLYGLDADLIMLSLASHEPHFALLREEVVFGRRETKTTDQRMLIAKDRFQLLHVSLLREYLDIEFAPQIEPKFHNLERIIDDFILFCVLVGNDFLPCLPFAEIGQHGLEDLFRVYKDHLASSSASSSFWLTKNCGEVDFKQFSKFLKKYGELEDGHLQSACDEQEFTLGKQRLVGLEEAPAPKEYAPDLPIEPPPTSEMAREQWYEVKFAMDVNDYEGTQKQRKLFQSYLEGLHWVMRYYFRGPDHASWSWYYPFYHAPMAFDLANYDNLSNPEISLQVGMPFKPFQQLMAVLPSSSKTLLPSCYQWLFDSHSPVANFYPEKFVVDMDGVKVPWGGMTLIPFIDPERLLLAMEQAFNQGPPLSSEEKKRDEFRMAKSFQYDMKAGVFVKSTVPRKYGDIQRCPVRINEFQHLALPGEHFPNYLLSGVRTKEMGFPTLHEIPFTTSFQVGVKVFQFEAKGLSMYLHLRPTSPFEPTEEAIRARMRSLAIIDYPCMHRGKIIALHTPYAKYLHDGAQVENNPFEHEKRVWNLLQEYRKRGLTVEFDSSAIAVDETSAGRMWRGKAGDLSENELCQQPLVEVKMVQSLYVDSHGRAHATYQAGSELRLWHLIRVDETPPSTTTTKLSERFMVGTAVLCIDQASEAFGELGRIQRSSTNPKEIEALFQRQLSSNEKSALQQKISQVIEQEQTGLKWYDMTQFIKMIELEANVTRQIIGTLMARCADYVREDLGMNLMVEAKGDKPAFCLPCYSIKRPQGWFFSDLAVSALKDYQTKFPGLFEALRARRDQSKDLEQRQIFPTSVNKDYSSRQLLKYCNACEWKKLRLAPVQYMAMTAGCVVKVADVVEDALGQQGEAVTVTGCSSFHHAEDPSLPPPEISGAKDLALGQRGFYVKVMGSVPCGAQGTIIGVYGGDAHQHLEVLLDKECFGATDLHGRCPPLRGIQMPASMFRPFSSRATSTSEQTQRMLEKQRAGNAASFGREAPKPETDEIVSQALKKLLQVTQASASRDKPRTKDDRALKEGETMEWKAPVKNPSRPTGSKGSSNKVNREPEKLEGDIPAAFAALTGAPAQIAQEVESGAARLKLSAPAKPAPAARKGHKKDLARRWHAMMDLGGCLEKGVHRAACLRQEGLRSALLPLWPVASVAAFLGEQM</sequence>
<evidence type="ECO:0000256" key="5">
    <source>
        <dbReference type="SAM" id="MobiDB-lite"/>
    </source>
</evidence>
<dbReference type="Pfam" id="PF18129">
    <property type="entry name" value="SH3_12"/>
    <property type="match status" value="1"/>
</dbReference>
<evidence type="ECO:0000259" key="6">
    <source>
        <dbReference type="Pfam" id="PF03159"/>
    </source>
</evidence>
<keyword evidence="12" id="KW-1185">Reference proteome</keyword>
<reference evidence="11 12" key="1">
    <citation type="submission" date="2024-02" db="EMBL/GenBank/DDBJ databases">
        <authorList>
            <person name="Chen Y."/>
            <person name="Shah S."/>
            <person name="Dougan E. K."/>
            <person name="Thang M."/>
            <person name="Chan C."/>
        </authorList>
    </citation>
    <scope>NUCLEOTIDE SEQUENCE [LARGE SCALE GENOMIC DNA]</scope>
</reference>
<dbReference type="InterPro" id="IPR040992">
    <property type="entry name" value="XRN1_D1"/>
</dbReference>
<feature type="compositionally biased region" description="Basic and acidic residues" evidence="5">
    <location>
        <begin position="1203"/>
        <end position="1222"/>
    </location>
</feature>